<dbReference type="InterPro" id="IPR000792">
    <property type="entry name" value="Tscrpt_reg_LuxR_C"/>
</dbReference>
<keyword evidence="3" id="KW-0804">Transcription</keyword>
<evidence type="ECO:0000313" key="5">
    <source>
        <dbReference type="EMBL" id="AFM15351.1"/>
    </source>
</evidence>
<dbReference type="eggNOG" id="COG2771">
    <property type="taxonomic scope" value="Bacteria"/>
</dbReference>
<dbReference type="STRING" id="710421.Mycch_0532"/>
<evidence type="ECO:0000256" key="1">
    <source>
        <dbReference type="ARBA" id="ARBA00023015"/>
    </source>
</evidence>
<dbReference type="PANTHER" id="PTHR44688:SF16">
    <property type="entry name" value="DNA-BINDING TRANSCRIPTIONAL ACTIVATOR DEVR_DOSR"/>
    <property type="match status" value="1"/>
</dbReference>
<keyword evidence="6" id="KW-1185">Reference proteome</keyword>
<dbReference type="PATRIC" id="fig|710421.3.peg.525"/>
<proteinExistence type="predicted"/>
<evidence type="ECO:0000256" key="2">
    <source>
        <dbReference type="ARBA" id="ARBA00023125"/>
    </source>
</evidence>
<dbReference type="InterPro" id="IPR016032">
    <property type="entry name" value="Sig_transdc_resp-reg_C-effctor"/>
</dbReference>
<dbReference type="PRINTS" id="PR00038">
    <property type="entry name" value="HTHLUXR"/>
</dbReference>
<dbReference type="Pfam" id="PF00196">
    <property type="entry name" value="GerE"/>
    <property type="match status" value="1"/>
</dbReference>
<dbReference type="KEGG" id="mcb:Mycch_0532"/>
<dbReference type="SMART" id="SM00421">
    <property type="entry name" value="HTH_LUXR"/>
    <property type="match status" value="1"/>
</dbReference>
<dbReference type="PROSITE" id="PS50043">
    <property type="entry name" value="HTH_LUXR_2"/>
    <property type="match status" value="1"/>
</dbReference>
<dbReference type="EMBL" id="CP003053">
    <property type="protein sequence ID" value="AFM15351.1"/>
    <property type="molecule type" value="Genomic_DNA"/>
</dbReference>
<dbReference type="Gene3D" id="1.10.10.10">
    <property type="entry name" value="Winged helix-like DNA-binding domain superfamily/Winged helix DNA-binding domain"/>
    <property type="match status" value="1"/>
</dbReference>
<accession>I4BDJ4</accession>
<dbReference type="AlphaFoldDB" id="I4BDJ4"/>
<evidence type="ECO:0000313" key="6">
    <source>
        <dbReference type="Proteomes" id="UP000006057"/>
    </source>
</evidence>
<organism evidence="5 6">
    <name type="scientific">Mycolicibacterium chubuense (strain NBB4)</name>
    <name type="common">Mycobacterium chubuense</name>
    <dbReference type="NCBI Taxonomy" id="710421"/>
    <lineage>
        <taxon>Bacteria</taxon>
        <taxon>Bacillati</taxon>
        <taxon>Actinomycetota</taxon>
        <taxon>Actinomycetes</taxon>
        <taxon>Mycobacteriales</taxon>
        <taxon>Mycobacteriaceae</taxon>
        <taxon>Mycolicibacterium</taxon>
    </lineage>
</organism>
<keyword evidence="2 5" id="KW-0238">DNA-binding</keyword>
<evidence type="ECO:0000259" key="4">
    <source>
        <dbReference type="PROSITE" id="PS50043"/>
    </source>
</evidence>
<feature type="domain" description="HTH luxR-type" evidence="4">
    <location>
        <begin position="314"/>
        <end position="379"/>
    </location>
</feature>
<keyword evidence="1" id="KW-0805">Transcription regulation</keyword>
<protein>
    <submittedName>
        <fullName evidence="5">DNA-binding protein with HTH domain</fullName>
    </submittedName>
</protein>
<evidence type="ECO:0000256" key="3">
    <source>
        <dbReference type="ARBA" id="ARBA00023163"/>
    </source>
</evidence>
<dbReference type="HOGENOM" id="CLU_037939_3_0_11"/>
<gene>
    <name evidence="5" type="ordered locus">Mycch_0532</name>
</gene>
<dbReference type="InterPro" id="IPR036388">
    <property type="entry name" value="WH-like_DNA-bd_sf"/>
</dbReference>
<dbReference type="SUPFAM" id="SSF46894">
    <property type="entry name" value="C-terminal effector domain of the bipartite response regulators"/>
    <property type="match status" value="1"/>
</dbReference>
<sequence length="380" mass="41401" precursor="true">MAGGPQSYSQLDTLSVGVAMVTVEQFSRIVTAVHAAAVEPDRWLDAMSLVRTTLGSTGSGVISGDGSARDIKCCSVPDTEALVVYRDYYRQFDYVLDAMDTSAVGLVHSGDALVALNPRSEFNVDWMRRYAMDDGLFVRVTDRPHPNCLVIAAPQADEPFADTDNVRFVNALVPHLQHALHAQRTLADLQQRHLTVHPVDCLSAAALVVTPDLRVICANFAGESLLRDSTAVFVRRGRVHLTAPAADTEFRRALADATLGTDSGARTGDCLQVPRPGARRALIMHVSPLQSRERPAALVVIVDPDARREPPKHLVRRLFSLTNTEAEVAMRMSSGASLATVADEMSLSLATVKTHVQHVYDKTDTHRQAELVRLLLAIMP</sequence>
<dbReference type="GO" id="GO:0003677">
    <property type="term" value="F:DNA binding"/>
    <property type="evidence" value="ECO:0007669"/>
    <property type="project" value="UniProtKB-KW"/>
</dbReference>
<name>I4BDJ4_MYCCN</name>
<dbReference type="PANTHER" id="PTHR44688">
    <property type="entry name" value="DNA-BINDING TRANSCRIPTIONAL ACTIVATOR DEVR_DOSR"/>
    <property type="match status" value="1"/>
</dbReference>
<dbReference type="Proteomes" id="UP000006057">
    <property type="component" value="Chromosome"/>
</dbReference>
<dbReference type="GO" id="GO:0006355">
    <property type="term" value="P:regulation of DNA-templated transcription"/>
    <property type="evidence" value="ECO:0007669"/>
    <property type="project" value="InterPro"/>
</dbReference>
<reference evidence="5 6" key="1">
    <citation type="submission" date="2012-06" db="EMBL/GenBank/DDBJ databases">
        <title>Complete sequence of chromosome of Mycobacterium chubuense NBB4.</title>
        <authorList>
            <consortium name="US DOE Joint Genome Institute"/>
            <person name="Lucas S."/>
            <person name="Han J."/>
            <person name="Lapidus A."/>
            <person name="Cheng J.-F."/>
            <person name="Goodwin L."/>
            <person name="Pitluck S."/>
            <person name="Peters L."/>
            <person name="Mikhailova N."/>
            <person name="Teshima H."/>
            <person name="Detter J.C."/>
            <person name="Han C."/>
            <person name="Tapia R."/>
            <person name="Land M."/>
            <person name="Hauser L."/>
            <person name="Kyrpides N."/>
            <person name="Ivanova N."/>
            <person name="Pagani I."/>
            <person name="Mattes T."/>
            <person name="Holmes A."/>
            <person name="Rutledge P."/>
            <person name="Paulsen I."/>
            <person name="Coleman N."/>
            <person name="Woyke T."/>
        </authorList>
    </citation>
    <scope>NUCLEOTIDE SEQUENCE [LARGE SCALE GENOMIC DNA]</scope>
    <source>
        <strain evidence="5 6">NBB4</strain>
    </source>
</reference>